<dbReference type="InterPro" id="IPR043502">
    <property type="entry name" value="DNA/RNA_pol_sf"/>
</dbReference>
<sequence>MDQTLIGNFIRFPTTKLVWDAIDTTYFDGNDTSQVYELRRRVTRLQQGNGSLEKFYTELQGLWWEIDFRHPNPMERATDIYHYNKLLQEDHVYTFLDGLDDRLDNIRSDVLQMRPFPSIEQAYAHVRREALRQAVESSQDAGPVFDCGSNLVTSSYDVDRVAWLLDFGATDHMTFVATDFTTTSPSRRTSVVNANGVVSPITRDILTKEIIGRDTKRGDLYYMEDVSTDPPLENILEVSILDTSSNISDLNTSAGYTLPFRENRGKPPTRYSPDIEKRKSKYPIANYVSTRRLSKPLKAFVHVLSSSQIPARVQEALSNPKWTQVIKEEMEALLKNNTWTIVPLRMLECKPVDTPIVQNHRLGEYLDQAPMDTGRYQRLVGKLIYFSHTRPDIAYVVSVVSQFMHNPSEDHMDAVIRILRYLKSSPGKGLMFSKNGHLRINGYTDADWARNISDRRYTLGYFMFVGGNLVTWRSKKQKVVALSSTEAKFRGMAKGVCELLWIKRLLTELGFASASEMDLFCDNKAAIANISRPSPT</sequence>
<comment type="caution">
    <text evidence="1">The sequence shown here is derived from an EMBL/GenBank/DDBJ whole genome shotgun (WGS) entry which is preliminary data.</text>
</comment>
<dbReference type="PANTHER" id="PTHR11439:SF467">
    <property type="entry name" value="INTEGRASE CATALYTIC DOMAIN-CONTAINING PROTEIN"/>
    <property type="match status" value="1"/>
</dbReference>
<dbReference type="CDD" id="cd09272">
    <property type="entry name" value="RNase_HI_RT_Ty1"/>
    <property type="match status" value="1"/>
</dbReference>
<dbReference type="SUPFAM" id="SSF56672">
    <property type="entry name" value="DNA/RNA polymerases"/>
    <property type="match status" value="1"/>
</dbReference>
<reference evidence="1 2" key="1">
    <citation type="journal article" date="2018" name="PLoS Genet.">
        <title>Population sequencing reveals clonal diversity and ancestral inbreeding in the grapevine cultivar Chardonnay.</title>
        <authorList>
            <person name="Roach M.J."/>
            <person name="Johnson D.L."/>
            <person name="Bohlmann J."/>
            <person name="van Vuuren H.J."/>
            <person name="Jones S.J."/>
            <person name="Pretorius I.S."/>
            <person name="Schmidt S.A."/>
            <person name="Borneman A.R."/>
        </authorList>
    </citation>
    <scope>NUCLEOTIDE SEQUENCE [LARGE SCALE GENOMIC DNA]</scope>
    <source>
        <strain evidence="2">cv. Chardonnay</strain>
        <tissue evidence="1">Leaf</tissue>
    </source>
</reference>
<organism evidence="1 2">
    <name type="scientific">Vitis vinifera</name>
    <name type="common">Grape</name>
    <dbReference type="NCBI Taxonomy" id="29760"/>
    <lineage>
        <taxon>Eukaryota</taxon>
        <taxon>Viridiplantae</taxon>
        <taxon>Streptophyta</taxon>
        <taxon>Embryophyta</taxon>
        <taxon>Tracheophyta</taxon>
        <taxon>Spermatophyta</taxon>
        <taxon>Magnoliopsida</taxon>
        <taxon>eudicotyledons</taxon>
        <taxon>Gunneridae</taxon>
        <taxon>Pentapetalae</taxon>
        <taxon>rosids</taxon>
        <taxon>Vitales</taxon>
        <taxon>Vitaceae</taxon>
        <taxon>Viteae</taxon>
        <taxon>Vitis</taxon>
    </lineage>
</organism>
<dbReference type="EMBL" id="QGNW01000685">
    <property type="protein sequence ID" value="RVW65735.1"/>
    <property type="molecule type" value="Genomic_DNA"/>
</dbReference>
<evidence type="ECO:0000313" key="1">
    <source>
        <dbReference type="EMBL" id="RVW65735.1"/>
    </source>
</evidence>
<evidence type="ECO:0000313" key="2">
    <source>
        <dbReference type="Proteomes" id="UP000288805"/>
    </source>
</evidence>
<protein>
    <submittedName>
        <fullName evidence="1">Retrovirus-related Pol polyprotein from transposon RE1</fullName>
    </submittedName>
</protein>
<gene>
    <name evidence="1" type="primary">RE1_471</name>
    <name evidence="1" type="ORF">CK203_057718</name>
</gene>
<dbReference type="Proteomes" id="UP000288805">
    <property type="component" value="Unassembled WGS sequence"/>
</dbReference>
<dbReference type="PANTHER" id="PTHR11439">
    <property type="entry name" value="GAG-POL-RELATED RETROTRANSPOSON"/>
    <property type="match status" value="1"/>
</dbReference>
<accession>A0A438G0R8</accession>
<name>A0A438G0R8_VITVI</name>
<dbReference type="AlphaFoldDB" id="A0A438G0R8"/>
<proteinExistence type="predicted"/>